<dbReference type="InterPro" id="IPR009057">
    <property type="entry name" value="Homeodomain-like_sf"/>
</dbReference>
<organism evidence="12 13">
    <name type="scientific">Stylosanthes scabra</name>
    <dbReference type="NCBI Taxonomy" id="79078"/>
    <lineage>
        <taxon>Eukaryota</taxon>
        <taxon>Viridiplantae</taxon>
        <taxon>Streptophyta</taxon>
        <taxon>Embryophyta</taxon>
        <taxon>Tracheophyta</taxon>
        <taxon>Spermatophyta</taxon>
        <taxon>Magnoliopsida</taxon>
        <taxon>eudicotyledons</taxon>
        <taxon>Gunneridae</taxon>
        <taxon>Pentapetalae</taxon>
        <taxon>rosids</taxon>
        <taxon>fabids</taxon>
        <taxon>Fabales</taxon>
        <taxon>Fabaceae</taxon>
        <taxon>Papilionoideae</taxon>
        <taxon>50 kb inversion clade</taxon>
        <taxon>dalbergioids sensu lato</taxon>
        <taxon>Dalbergieae</taxon>
        <taxon>Pterocarpus clade</taxon>
        <taxon>Stylosanthes</taxon>
    </lineage>
</organism>
<feature type="DNA-binding region" description="Homeobox" evidence="9">
    <location>
        <begin position="3"/>
        <end position="55"/>
    </location>
</feature>
<evidence type="ECO:0000313" key="13">
    <source>
        <dbReference type="Proteomes" id="UP001341840"/>
    </source>
</evidence>
<comment type="subcellular location">
    <subcellularLocation>
        <location evidence="1 9 10">Nucleus</location>
    </subcellularLocation>
</comment>
<evidence type="ECO:0000256" key="1">
    <source>
        <dbReference type="ARBA" id="ARBA00004123"/>
    </source>
</evidence>
<feature type="domain" description="Homeobox" evidence="11">
    <location>
        <begin position="1"/>
        <end position="54"/>
    </location>
</feature>
<evidence type="ECO:0000256" key="10">
    <source>
        <dbReference type="RuleBase" id="RU000682"/>
    </source>
</evidence>
<evidence type="ECO:0000256" key="2">
    <source>
        <dbReference type="ARBA" id="ARBA00022473"/>
    </source>
</evidence>
<dbReference type="SUPFAM" id="SSF46689">
    <property type="entry name" value="Homeodomain-like"/>
    <property type="match status" value="1"/>
</dbReference>
<evidence type="ECO:0000256" key="5">
    <source>
        <dbReference type="ARBA" id="ARBA00023155"/>
    </source>
</evidence>
<dbReference type="PANTHER" id="PTHR45940">
    <property type="entry name" value="WUSCHEL-RELATED HOMEOBOX 1-RELATED"/>
    <property type="match status" value="1"/>
</dbReference>
<dbReference type="Pfam" id="PF00046">
    <property type="entry name" value="Homeodomain"/>
    <property type="match status" value="1"/>
</dbReference>
<gene>
    <name evidence="12" type="ORF">PIB30_049081</name>
</gene>
<protein>
    <recommendedName>
        <fullName evidence="11">Homeobox domain-containing protein</fullName>
    </recommendedName>
</protein>
<proteinExistence type="inferred from homology"/>
<name>A0ABU6QGJ4_9FABA</name>
<keyword evidence="4 9" id="KW-0238">DNA-binding</keyword>
<dbReference type="PROSITE" id="PS50071">
    <property type="entry name" value="HOMEOBOX_2"/>
    <property type="match status" value="1"/>
</dbReference>
<dbReference type="InterPro" id="IPR044555">
    <property type="entry name" value="WUSCHEL-like"/>
</dbReference>
<dbReference type="CDD" id="cd00086">
    <property type="entry name" value="homeodomain"/>
    <property type="match status" value="1"/>
</dbReference>
<evidence type="ECO:0000256" key="8">
    <source>
        <dbReference type="ARBA" id="ARBA00024040"/>
    </source>
</evidence>
<evidence type="ECO:0000256" key="6">
    <source>
        <dbReference type="ARBA" id="ARBA00023163"/>
    </source>
</evidence>
<keyword evidence="3" id="KW-0805">Transcription regulation</keyword>
<evidence type="ECO:0000256" key="3">
    <source>
        <dbReference type="ARBA" id="ARBA00023015"/>
    </source>
</evidence>
<keyword evidence="5 9" id="KW-0371">Homeobox</keyword>
<evidence type="ECO:0000256" key="7">
    <source>
        <dbReference type="ARBA" id="ARBA00023242"/>
    </source>
</evidence>
<evidence type="ECO:0000256" key="4">
    <source>
        <dbReference type="ARBA" id="ARBA00023125"/>
    </source>
</evidence>
<evidence type="ECO:0000259" key="11">
    <source>
        <dbReference type="PROSITE" id="PS50071"/>
    </source>
</evidence>
<keyword evidence="7 9" id="KW-0539">Nucleus</keyword>
<keyword evidence="2" id="KW-0217">Developmental protein</keyword>
<dbReference type="InterPro" id="IPR001356">
    <property type="entry name" value="HD"/>
</dbReference>
<evidence type="ECO:0000256" key="9">
    <source>
        <dbReference type="PROSITE-ProRule" id="PRU00108"/>
    </source>
</evidence>
<dbReference type="Proteomes" id="UP001341840">
    <property type="component" value="Unassembled WGS sequence"/>
</dbReference>
<sequence>MQLQLLEELFGKGIKNPSALQIQHITSQLRRYGKIEGKNVFYWFQNHKARERKKHRLRHMEETASSSQAQGWLKEKGCEAKETKMWASTSKCNGGGHDFQEYEKQGKCQYMDHLMNISSINIAATNSVVASQKISQNIHLLSTPQHHNFNENFSNYHGAQENNNDYNNNNNADSRTLELFPIHKNNDDEENNNGIITSFSEWKSNKFCANSSSTEEIISCHQFF</sequence>
<dbReference type="Gene3D" id="1.10.10.60">
    <property type="entry name" value="Homeodomain-like"/>
    <property type="match status" value="1"/>
</dbReference>
<dbReference type="EMBL" id="JASCZI010000327">
    <property type="protein sequence ID" value="MED6111069.1"/>
    <property type="molecule type" value="Genomic_DNA"/>
</dbReference>
<comment type="caution">
    <text evidence="12">The sequence shown here is derived from an EMBL/GenBank/DDBJ whole genome shotgun (WGS) entry which is preliminary data.</text>
</comment>
<dbReference type="PANTHER" id="PTHR45940:SF47">
    <property type="entry name" value="TRANSCRIPTION FACTOR HOMOBOX-WOX FAMILY-RELATED"/>
    <property type="match status" value="1"/>
</dbReference>
<comment type="similarity">
    <text evidence="8">Belongs to the WUS homeobox family.</text>
</comment>
<evidence type="ECO:0000313" key="12">
    <source>
        <dbReference type="EMBL" id="MED6111069.1"/>
    </source>
</evidence>
<accession>A0ABU6QGJ4</accession>
<reference evidence="12 13" key="1">
    <citation type="journal article" date="2023" name="Plants (Basel)">
        <title>Bridging the Gap: Combining Genomics and Transcriptomics Approaches to Understand Stylosanthes scabra, an Orphan Legume from the Brazilian Caatinga.</title>
        <authorList>
            <person name="Ferreira-Neto J.R.C."/>
            <person name="da Silva M.D."/>
            <person name="Binneck E."/>
            <person name="de Melo N.F."/>
            <person name="da Silva R.H."/>
            <person name="de Melo A.L.T.M."/>
            <person name="Pandolfi V."/>
            <person name="Bustamante F.O."/>
            <person name="Brasileiro-Vidal A.C."/>
            <person name="Benko-Iseppon A.M."/>
        </authorList>
    </citation>
    <scope>NUCLEOTIDE SEQUENCE [LARGE SCALE GENOMIC DNA]</scope>
    <source>
        <tissue evidence="12">Leaves</tissue>
    </source>
</reference>
<keyword evidence="13" id="KW-1185">Reference proteome</keyword>
<keyword evidence="6" id="KW-0804">Transcription</keyword>